<proteinExistence type="predicted"/>
<comment type="caution">
    <text evidence="2">The sequence shown here is derived from an EMBL/GenBank/DDBJ whole genome shotgun (WGS) entry which is preliminary data.</text>
</comment>
<reference evidence="2 3" key="1">
    <citation type="submission" date="2022-03" db="EMBL/GenBank/DDBJ databases">
        <authorList>
            <person name="Nunn A."/>
            <person name="Chopra R."/>
            <person name="Nunn A."/>
            <person name="Contreras Garrido A."/>
        </authorList>
    </citation>
    <scope>NUCLEOTIDE SEQUENCE [LARGE SCALE GENOMIC DNA]</scope>
</reference>
<accession>A0AAU9T7Z0</accession>
<evidence type="ECO:0000256" key="1">
    <source>
        <dbReference type="SAM" id="MobiDB-lite"/>
    </source>
</evidence>
<gene>
    <name evidence="2" type="ORF">TAV2_LOCUS26182</name>
</gene>
<dbReference type="AlphaFoldDB" id="A0AAU9T7Z0"/>
<evidence type="ECO:0000313" key="3">
    <source>
        <dbReference type="Proteomes" id="UP000836841"/>
    </source>
</evidence>
<keyword evidence="3" id="KW-1185">Reference proteome</keyword>
<dbReference type="Proteomes" id="UP000836841">
    <property type="component" value="Unassembled WGS sequence"/>
</dbReference>
<feature type="region of interest" description="Disordered" evidence="1">
    <location>
        <begin position="40"/>
        <end position="75"/>
    </location>
</feature>
<name>A0AAU9T7Z0_THLAR</name>
<sequence>MASSSALTTILYPPIRPLRLSTLPATLPTLLSCKLTFETSVTTRPPPESHSSFSLRPTSPTSKLPLSVPEPMASR</sequence>
<evidence type="ECO:0000313" key="2">
    <source>
        <dbReference type="EMBL" id="CAH2080476.1"/>
    </source>
</evidence>
<dbReference type="EMBL" id="CAJVSB020000902">
    <property type="protein sequence ID" value="CAH2080476.1"/>
    <property type="molecule type" value="Genomic_DNA"/>
</dbReference>
<organism evidence="2 3">
    <name type="scientific">Thlaspi arvense</name>
    <name type="common">Field penny-cress</name>
    <dbReference type="NCBI Taxonomy" id="13288"/>
    <lineage>
        <taxon>Eukaryota</taxon>
        <taxon>Viridiplantae</taxon>
        <taxon>Streptophyta</taxon>
        <taxon>Embryophyta</taxon>
        <taxon>Tracheophyta</taxon>
        <taxon>Spermatophyta</taxon>
        <taxon>Magnoliopsida</taxon>
        <taxon>eudicotyledons</taxon>
        <taxon>Gunneridae</taxon>
        <taxon>Pentapetalae</taxon>
        <taxon>rosids</taxon>
        <taxon>malvids</taxon>
        <taxon>Brassicales</taxon>
        <taxon>Brassicaceae</taxon>
        <taxon>Thlaspideae</taxon>
        <taxon>Thlaspi</taxon>
    </lineage>
</organism>
<feature type="compositionally biased region" description="Polar residues" evidence="1">
    <location>
        <begin position="40"/>
        <end position="64"/>
    </location>
</feature>
<protein>
    <submittedName>
        <fullName evidence="2">Uncharacterized protein</fullName>
    </submittedName>
</protein>